<dbReference type="Gene3D" id="3.30.1540.10">
    <property type="entry name" value="formyl-coa transferase, domain 3"/>
    <property type="match status" value="1"/>
</dbReference>
<dbReference type="PANTHER" id="PTHR48207">
    <property type="entry name" value="SUCCINATE--HYDROXYMETHYLGLUTARATE COA-TRANSFERASE"/>
    <property type="match status" value="1"/>
</dbReference>
<dbReference type="InterPro" id="IPR050483">
    <property type="entry name" value="CoA-transferase_III_domain"/>
</dbReference>
<dbReference type="Pfam" id="PF02515">
    <property type="entry name" value="CoA_transf_3"/>
    <property type="match status" value="1"/>
</dbReference>
<dbReference type="InterPro" id="IPR044855">
    <property type="entry name" value="CoA-Trfase_III_dom3_sf"/>
</dbReference>
<dbReference type="SUPFAM" id="SSF89796">
    <property type="entry name" value="CoA-transferase family III (CaiB/BaiF)"/>
    <property type="match status" value="1"/>
</dbReference>
<dbReference type="InterPro" id="IPR023606">
    <property type="entry name" value="CoA-Trfase_III_dom_1_sf"/>
</dbReference>
<dbReference type="PANTHER" id="PTHR48207:SF4">
    <property type="entry name" value="BLL6097 PROTEIN"/>
    <property type="match status" value="1"/>
</dbReference>
<dbReference type="Gene3D" id="3.40.50.10540">
    <property type="entry name" value="Crotonobetainyl-coa:carnitine coa-transferase, domain 1"/>
    <property type="match status" value="1"/>
</dbReference>
<accession>A0ABV8P369</accession>
<dbReference type="GO" id="GO:0016740">
    <property type="term" value="F:transferase activity"/>
    <property type="evidence" value="ECO:0007669"/>
    <property type="project" value="UniProtKB-KW"/>
</dbReference>
<keyword evidence="3" id="KW-1185">Reference proteome</keyword>
<dbReference type="Proteomes" id="UP001595848">
    <property type="component" value="Unassembled WGS sequence"/>
</dbReference>
<gene>
    <name evidence="2" type="ORF">ACFOY1_19015</name>
</gene>
<keyword evidence="1 2" id="KW-0808">Transferase</keyword>
<organism evidence="2 3">
    <name type="scientific">Candidimonas humi</name>
    <dbReference type="NCBI Taxonomy" id="683355"/>
    <lineage>
        <taxon>Bacteria</taxon>
        <taxon>Pseudomonadati</taxon>
        <taxon>Pseudomonadota</taxon>
        <taxon>Betaproteobacteria</taxon>
        <taxon>Burkholderiales</taxon>
        <taxon>Alcaligenaceae</taxon>
        <taxon>Candidimonas</taxon>
    </lineage>
</organism>
<comment type="caution">
    <text evidence="2">The sequence shown here is derived from an EMBL/GenBank/DDBJ whole genome shotgun (WGS) entry which is preliminary data.</text>
</comment>
<evidence type="ECO:0000313" key="3">
    <source>
        <dbReference type="Proteomes" id="UP001595848"/>
    </source>
</evidence>
<dbReference type="RefSeq" id="WP_246600883.1">
    <property type="nucleotide sequence ID" value="NZ_JAHTBN010000016.1"/>
</dbReference>
<protein>
    <submittedName>
        <fullName evidence="2">CaiB/BaiF CoA transferase family protein</fullName>
    </submittedName>
</protein>
<dbReference type="InterPro" id="IPR003673">
    <property type="entry name" value="CoA-Trfase_fam_III"/>
</dbReference>
<name>A0ABV8P369_9BURK</name>
<evidence type="ECO:0000256" key="1">
    <source>
        <dbReference type="ARBA" id="ARBA00022679"/>
    </source>
</evidence>
<reference evidence="3" key="1">
    <citation type="journal article" date="2019" name="Int. J. Syst. Evol. Microbiol.">
        <title>The Global Catalogue of Microorganisms (GCM) 10K type strain sequencing project: providing services to taxonomists for standard genome sequencing and annotation.</title>
        <authorList>
            <consortium name="The Broad Institute Genomics Platform"/>
            <consortium name="The Broad Institute Genome Sequencing Center for Infectious Disease"/>
            <person name="Wu L."/>
            <person name="Ma J."/>
        </authorList>
    </citation>
    <scope>NUCLEOTIDE SEQUENCE [LARGE SCALE GENOMIC DNA]</scope>
    <source>
        <strain evidence="3">LMG 24813</strain>
    </source>
</reference>
<dbReference type="EMBL" id="JBHSBV010000008">
    <property type="protein sequence ID" value="MFC4203046.1"/>
    <property type="molecule type" value="Genomic_DNA"/>
</dbReference>
<evidence type="ECO:0000313" key="2">
    <source>
        <dbReference type="EMBL" id="MFC4203046.1"/>
    </source>
</evidence>
<proteinExistence type="predicted"/>
<sequence>MDAASHDRKPSRLKAGEYCPDGRGPLDGIRVLDLSRLFAGNSLSQTLADFGAEVIKVEPHDGDTLRGWRTAGVQTNWKLYCRNKKSVAIKFRDARALELLLDMVKTADVFIESFRPGTLEKMGLAPQVLLEANPRLVVVRISGWGQEGPYSRRPGFGTLIEGMAGFASLNGFPDREPVLPPMYLADAFAGSYGATAVLIALRSIEMGGGAGQVIDVPLLDPLFHVLGPQAANYRLTGRVKPRAGSRSTNSGPRNVYLTRDGLYVSLSASTQKMAERVFCSIGRPELAADPRYATNAERVRHAAELDAIIGEFIAQRTQAENVAFFEAAEVTIGPVYDISQIVDDPHFIEREILADYPDEEMGAFPMHHVVPRLSRTPGSIRTPAPRLGEHNRQVLAEIGIDDARYQALLDSGVVVEDKDEP</sequence>